<evidence type="ECO:0000256" key="1">
    <source>
        <dbReference type="SAM" id="MobiDB-lite"/>
    </source>
</evidence>
<name>X0H2V7_FUSOX</name>
<dbReference type="AlphaFoldDB" id="X0H2V7"/>
<sequence>MQGSREGDRGSNEGREQGEDPDKEALDEVVFIFYIKSIKQKLGWKQYHNPSP</sequence>
<dbReference type="HOGENOM" id="CLU_3087326_0_0_1"/>
<dbReference type="EMBL" id="KK033459">
    <property type="protein sequence ID" value="EXL66346.1"/>
    <property type="molecule type" value="Genomic_DNA"/>
</dbReference>
<accession>X0H2V7</accession>
<protein>
    <submittedName>
        <fullName evidence="2">Uncharacterized protein</fullName>
    </submittedName>
</protein>
<dbReference type="Proteomes" id="UP000030676">
    <property type="component" value="Unassembled WGS sequence"/>
</dbReference>
<evidence type="ECO:0000313" key="2">
    <source>
        <dbReference type="EMBL" id="EXL66346.1"/>
    </source>
</evidence>
<reference evidence="2" key="2">
    <citation type="submission" date="2014-03" db="EMBL/GenBank/DDBJ databases">
        <title>The Genome Annotation of Fusarium oxysporum PHW808.</title>
        <authorList>
            <consortium name="The Broad Institute Genomics Platform"/>
            <person name="Ma L.-J."/>
            <person name="Corby-Kistler H."/>
            <person name="Broz K."/>
            <person name="Gale L.R."/>
            <person name="Jonkers W."/>
            <person name="O'Donnell K."/>
            <person name="Ploetz R."/>
            <person name="Steinberg C."/>
            <person name="Schwartz D.C."/>
            <person name="VanEtten H."/>
            <person name="Zhou S."/>
            <person name="Young S.K."/>
            <person name="Zeng Q."/>
            <person name="Gargeya S."/>
            <person name="Fitzgerald M."/>
            <person name="Abouelleil A."/>
            <person name="Alvarado L."/>
            <person name="Chapman S.B."/>
            <person name="Gainer-Dewar J."/>
            <person name="Goldberg J."/>
            <person name="Griggs A."/>
            <person name="Gujja S."/>
            <person name="Hansen M."/>
            <person name="Howarth C."/>
            <person name="Imamovic A."/>
            <person name="Ireland A."/>
            <person name="Larimer J."/>
            <person name="McCowan C."/>
            <person name="Murphy C."/>
            <person name="Pearson M."/>
            <person name="Poon T.W."/>
            <person name="Priest M."/>
            <person name="Roberts A."/>
            <person name="Saif S."/>
            <person name="Shea T."/>
            <person name="Sykes S."/>
            <person name="Wortman J."/>
            <person name="Nusbaum C."/>
            <person name="Birren B."/>
        </authorList>
    </citation>
    <scope>NUCLEOTIDE SEQUENCE</scope>
    <source>
        <strain evidence="2">54008</strain>
    </source>
</reference>
<proteinExistence type="predicted"/>
<feature type="region of interest" description="Disordered" evidence="1">
    <location>
        <begin position="1"/>
        <end position="23"/>
    </location>
</feature>
<reference evidence="2" key="1">
    <citation type="submission" date="2011-11" db="EMBL/GenBank/DDBJ databases">
        <title>The Genome Sequence of Fusarium oxysporum PHW808.</title>
        <authorList>
            <consortium name="The Broad Institute Genome Sequencing Platform"/>
            <person name="Ma L.-J."/>
            <person name="Gale L.R."/>
            <person name="Schwartz D.C."/>
            <person name="Zhou S."/>
            <person name="Corby-Kistler H."/>
            <person name="Young S.K."/>
            <person name="Zeng Q."/>
            <person name="Gargeya S."/>
            <person name="Fitzgerald M."/>
            <person name="Haas B."/>
            <person name="Abouelleil A."/>
            <person name="Alvarado L."/>
            <person name="Arachchi H.M."/>
            <person name="Berlin A."/>
            <person name="Brown A."/>
            <person name="Chapman S.B."/>
            <person name="Chen Z."/>
            <person name="Dunbar C."/>
            <person name="Freedman E."/>
            <person name="Gearin G."/>
            <person name="Goldberg J."/>
            <person name="Griggs A."/>
            <person name="Gujja S."/>
            <person name="Heiman D."/>
            <person name="Howarth C."/>
            <person name="Larson L."/>
            <person name="Lui A."/>
            <person name="MacDonald P.J.P."/>
            <person name="Montmayeur A."/>
            <person name="Murphy C."/>
            <person name="Neiman D."/>
            <person name="Pearson M."/>
            <person name="Priest M."/>
            <person name="Roberts A."/>
            <person name="Saif S."/>
            <person name="Shea T."/>
            <person name="Shenoy N."/>
            <person name="Sisk P."/>
            <person name="Stolte C."/>
            <person name="Sykes S."/>
            <person name="Wortman J."/>
            <person name="Nusbaum C."/>
            <person name="Birren B."/>
        </authorList>
    </citation>
    <scope>NUCLEOTIDE SEQUENCE [LARGE SCALE GENOMIC DNA]</scope>
    <source>
        <strain evidence="2">54008</strain>
    </source>
</reference>
<organism evidence="2">
    <name type="scientific">Fusarium oxysporum f. sp. conglutinans race 2 54008</name>
    <dbReference type="NCBI Taxonomy" id="1089457"/>
    <lineage>
        <taxon>Eukaryota</taxon>
        <taxon>Fungi</taxon>
        <taxon>Dikarya</taxon>
        <taxon>Ascomycota</taxon>
        <taxon>Pezizomycotina</taxon>
        <taxon>Sordariomycetes</taxon>
        <taxon>Hypocreomycetidae</taxon>
        <taxon>Hypocreales</taxon>
        <taxon>Nectriaceae</taxon>
        <taxon>Fusarium</taxon>
        <taxon>Fusarium oxysporum species complex</taxon>
    </lineage>
</organism>
<gene>
    <name evidence="2" type="ORF">FOPG_17471</name>
</gene>